<feature type="region of interest" description="Disordered" evidence="1">
    <location>
        <begin position="124"/>
        <end position="150"/>
    </location>
</feature>
<protein>
    <submittedName>
        <fullName evidence="4">C2H2-type domain-containing protein</fullName>
    </submittedName>
</protein>
<dbReference type="PROSITE" id="PS00028">
    <property type="entry name" value="ZINC_FINGER_C2H2_1"/>
    <property type="match status" value="1"/>
</dbReference>
<evidence type="ECO:0000313" key="4">
    <source>
        <dbReference type="WBParaSite" id="PDA_v2.g8733.t1"/>
    </source>
</evidence>
<proteinExistence type="predicted"/>
<feature type="compositionally biased region" description="Low complexity" evidence="1">
    <location>
        <begin position="1"/>
        <end position="19"/>
    </location>
</feature>
<evidence type="ECO:0000313" key="3">
    <source>
        <dbReference type="Proteomes" id="UP000887578"/>
    </source>
</evidence>
<accession>A0A914R2H6</accession>
<keyword evidence="3" id="KW-1185">Reference proteome</keyword>
<organism evidence="3 4">
    <name type="scientific">Panagrolaimus davidi</name>
    <dbReference type="NCBI Taxonomy" id="227884"/>
    <lineage>
        <taxon>Eukaryota</taxon>
        <taxon>Metazoa</taxon>
        <taxon>Ecdysozoa</taxon>
        <taxon>Nematoda</taxon>
        <taxon>Chromadorea</taxon>
        <taxon>Rhabditida</taxon>
        <taxon>Tylenchina</taxon>
        <taxon>Panagrolaimomorpha</taxon>
        <taxon>Panagrolaimoidea</taxon>
        <taxon>Panagrolaimidae</taxon>
        <taxon>Panagrolaimus</taxon>
    </lineage>
</organism>
<name>A0A914R2H6_9BILA</name>
<feature type="compositionally biased region" description="Low complexity" evidence="1">
    <location>
        <begin position="46"/>
        <end position="59"/>
    </location>
</feature>
<feature type="region of interest" description="Disordered" evidence="1">
    <location>
        <begin position="1"/>
        <end position="32"/>
    </location>
</feature>
<sequence length="150" mass="15606">MALANAAAAAAASGNNGSSPFGNILGRSGNGNNGIPLNFPPFLVAAFAAQQQQQQQNQQKGNSSLDDENDFSPSPSPTPTSSTPTSATAGMNPMDSMFWMLRTVCTICQKACSTPQELEKHLKSHLTAVSESSTEGSKTSNGTKIQLKSD</sequence>
<feature type="compositionally biased region" description="Low complexity" evidence="1">
    <location>
        <begin position="79"/>
        <end position="89"/>
    </location>
</feature>
<feature type="region of interest" description="Disordered" evidence="1">
    <location>
        <begin position="46"/>
        <end position="92"/>
    </location>
</feature>
<reference evidence="4" key="1">
    <citation type="submission" date="2022-11" db="UniProtKB">
        <authorList>
            <consortium name="WormBaseParasite"/>
        </authorList>
    </citation>
    <scope>IDENTIFICATION</scope>
</reference>
<evidence type="ECO:0000256" key="1">
    <source>
        <dbReference type="SAM" id="MobiDB-lite"/>
    </source>
</evidence>
<dbReference type="Proteomes" id="UP000887578">
    <property type="component" value="Unplaced"/>
</dbReference>
<dbReference type="AlphaFoldDB" id="A0A914R2H6"/>
<dbReference type="WBParaSite" id="PDA_v2.g8733.t1">
    <property type="protein sequence ID" value="PDA_v2.g8733.t1"/>
    <property type="gene ID" value="PDA_v2.g8733"/>
</dbReference>
<dbReference type="SMART" id="SM00355">
    <property type="entry name" value="ZnF_C2H2"/>
    <property type="match status" value="1"/>
</dbReference>
<dbReference type="InterPro" id="IPR013087">
    <property type="entry name" value="Znf_C2H2_type"/>
</dbReference>
<feature type="compositionally biased region" description="Polar residues" evidence="1">
    <location>
        <begin position="127"/>
        <end position="150"/>
    </location>
</feature>
<evidence type="ECO:0000259" key="2">
    <source>
        <dbReference type="PROSITE" id="PS00028"/>
    </source>
</evidence>
<feature type="domain" description="C2H2-type" evidence="2">
    <location>
        <begin position="105"/>
        <end position="125"/>
    </location>
</feature>